<organism evidence="2 3">
    <name type="scientific">Romanomermis culicivorax</name>
    <name type="common">Nematode worm</name>
    <dbReference type="NCBI Taxonomy" id="13658"/>
    <lineage>
        <taxon>Eukaryota</taxon>
        <taxon>Metazoa</taxon>
        <taxon>Ecdysozoa</taxon>
        <taxon>Nematoda</taxon>
        <taxon>Enoplea</taxon>
        <taxon>Dorylaimia</taxon>
        <taxon>Mermithida</taxon>
        <taxon>Mermithoidea</taxon>
        <taxon>Mermithidae</taxon>
        <taxon>Romanomermis</taxon>
    </lineage>
</organism>
<feature type="compositionally biased region" description="Low complexity" evidence="1">
    <location>
        <begin position="84"/>
        <end position="102"/>
    </location>
</feature>
<evidence type="ECO:0000256" key="1">
    <source>
        <dbReference type="SAM" id="MobiDB-lite"/>
    </source>
</evidence>
<feature type="region of interest" description="Disordered" evidence="1">
    <location>
        <begin position="80"/>
        <end position="114"/>
    </location>
</feature>
<sequence>METKFLLTIKSRKSIKKQDTANFASRSQVVTVTGDGNFSKHSGLVYCRKFNKRSNEAESAFSERASSTFFAFFDEGVKGGKRNSSTSSSTIFPLSSSSSSSSNGGGDAGMLSFPPSLNNDKTFSHSHSPTAAVGPAPLSKPTFSPASGVLANGGGGARFNNLWGVVVFSKSIDEDNIFWPPPPTLFCSSLEEFCGNGDEN</sequence>
<evidence type="ECO:0000313" key="2">
    <source>
        <dbReference type="Proteomes" id="UP000887565"/>
    </source>
</evidence>
<protein>
    <submittedName>
        <fullName evidence="3">Uncharacterized protein</fullName>
    </submittedName>
</protein>
<name>A0A915JPT9_ROMCU</name>
<dbReference type="Proteomes" id="UP000887565">
    <property type="component" value="Unplaced"/>
</dbReference>
<keyword evidence="2" id="KW-1185">Reference proteome</keyword>
<dbReference type="WBParaSite" id="nRc.2.0.1.t27926-RA">
    <property type="protein sequence ID" value="nRc.2.0.1.t27926-RA"/>
    <property type="gene ID" value="nRc.2.0.1.g27926"/>
</dbReference>
<accession>A0A915JPT9</accession>
<evidence type="ECO:0000313" key="3">
    <source>
        <dbReference type="WBParaSite" id="nRc.2.0.1.t27926-RA"/>
    </source>
</evidence>
<proteinExistence type="predicted"/>
<reference evidence="3" key="1">
    <citation type="submission" date="2022-11" db="UniProtKB">
        <authorList>
            <consortium name="WormBaseParasite"/>
        </authorList>
    </citation>
    <scope>IDENTIFICATION</scope>
</reference>
<dbReference type="AlphaFoldDB" id="A0A915JPT9"/>